<dbReference type="SUPFAM" id="SSF53756">
    <property type="entry name" value="UDP-Glycosyltransferase/glycogen phosphorylase"/>
    <property type="match status" value="1"/>
</dbReference>
<dbReference type="Gene3D" id="3.40.50.2000">
    <property type="entry name" value="Glycogen Phosphorylase B"/>
    <property type="match status" value="1"/>
</dbReference>
<reference evidence="4" key="2">
    <citation type="submission" date="2019-01" db="UniProtKB">
        <authorList>
            <consortium name="EnsemblPlants"/>
        </authorList>
    </citation>
    <scope>IDENTIFICATION</scope>
    <source>
        <strain evidence="4">cv. Heinz 1706</strain>
    </source>
</reference>
<dbReference type="CDD" id="cd03784">
    <property type="entry name" value="GT1_Gtf-like"/>
    <property type="match status" value="1"/>
</dbReference>
<comment type="similarity">
    <text evidence="1">Belongs to the UDP-glycosyltransferase family.</text>
</comment>
<dbReference type="OrthoDB" id="1301775at2759"/>
<dbReference type="PaxDb" id="4081-Solyc12g009920.1.1"/>
<dbReference type="PANTHER" id="PTHR48044">
    <property type="entry name" value="GLYCOSYLTRANSFERASE"/>
    <property type="match status" value="1"/>
</dbReference>
<evidence type="ECO:0000313" key="4">
    <source>
        <dbReference type="EnsemblPlants" id="Solyc12g009920.1.1.1"/>
    </source>
</evidence>
<dbReference type="Pfam" id="PF00201">
    <property type="entry name" value="UDPGT"/>
    <property type="match status" value="1"/>
</dbReference>
<dbReference type="GO" id="GO:0016138">
    <property type="term" value="P:glycoside biosynthetic process"/>
    <property type="evidence" value="ECO:0007669"/>
    <property type="project" value="UniProtKB-ARBA"/>
</dbReference>
<evidence type="ECO:0000256" key="3">
    <source>
        <dbReference type="ARBA" id="ARBA00022679"/>
    </source>
</evidence>
<name>A0A3Q7J3C1_SOLLC</name>
<dbReference type="GO" id="GO:0035251">
    <property type="term" value="F:UDP-glucosyltransferase activity"/>
    <property type="evidence" value="ECO:0000318"/>
    <property type="project" value="GO_Central"/>
</dbReference>
<gene>
    <name evidence="4" type="primary">LOC101247407</name>
</gene>
<dbReference type="InterPro" id="IPR002213">
    <property type="entry name" value="UDP_glucos_trans"/>
</dbReference>
<evidence type="ECO:0000256" key="2">
    <source>
        <dbReference type="ARBA" id="ARBA00022676"/>
    </source>
</evidence>
<dbReference type="Proteomes" id="UP000004994">
    <property type="component" value="Chromosome 12"/>
</dbReference>
<dbReference type="PANTHER" id="PTHR48044:SF11">
    <property type="entry name" value="GLYCOSYLTRANSFERASE"/>
    <property type="match status" value="1"/>
</dbReference>
<accession>A0A3Q7J3C1</accession>
<evidence type="ECO:0000256" key="1">
    <source>
        <dbReference type="ARBA" id="ARBA00009995"/>
    </source>
</evidence>
<evidence type="ECO:0000313" key="5">
    <source>
        <dbReference type="Proteomes" id="UP000004994"/>
    </source>
</evidence>
<dbReference type="Gramene" id="Solyc12g009920.1.1">
    <property type="protein sequence ID" value="Solyc12g009920.1.1.1"/>
    <property type="gene ID" value="Solyc12g009920.1"/>
</dbReference>
<dbReference type="AlphaFoldDB" id="A0A3Q7J3C1"/>
<keyword evidence="2" id="KW-0328">Glycosyltransferase</keyword>
<proteinExistence type="inferred from homology"/>
<sequence length="208" mass="23187">MPRISRIKQDVNSVILISSGSTTTLSQEQVNEIALGLEQSNRRFIWVLRKGDNAEKLKDKVVKIELPEGFEVRVEGRGIMVNWATQLEFLGHSSTGGFMSHCGWNSCIESINMGVPIATRPISFDQPFNAILVTNLLEIGITVKCWSHRDELVKASTIEKSIETLTSTIEGEEMRQTAMELSKKIKNSVSHGGLAREAMESFISHIIE</sequence>
<organism evidence="4">
    <name type="scientific">Solanum lycopersicum</name>
    <name type="common">Tomato</name>
    <name type="synonym">Lycopersicon esculentum</name>
    <dbReference type="NCBI Taxonomy" id="4081"/>
    <lineage>
        <taxon>Eukaryota</taxon>
        <taxon>Viridiplantae</taxon>
        <taxon>Streptophyta</taxon>
        <taxon>Embryophyta</taxon>
        <taxon>Tracheophyta</taxon>
        <taxon>Spermatophyta</taxon>
        <taxon>Magnoliopsida</taxon>
        <taxon>eudicotyledons</taxon>
        <taxon>Gunneridae</taxon>
        <taxon>Pentapetalae</taxon>
        <taxon>asterids</taxon>
        <taxon>lamiids</taxon>
        <taxon>Solanales</taxon>
        <taxon>Solanaceae</taxon>
        <taxon>Solanoideae</taxon>
        <taxon>Solaneae</taxon>
        <taxon>Solanum</taxon>
        <taxon>Solanum subgen. Lycopersicon</taxon>
    </lineage>
</organism>
<dbReference type="STRING" id="4081.A0A3Q7J3C1"/>
<dbReference type="FunFam" id="3.40.50.2000:FF:000060">
    <property type="entry name" value="Glycosyltransferase"/>
    <property type="match status" value="1"/>
</dbReference>
<dbReference type="InParanoid" id="A0A3Q7J3C1"/>
<evidence type="ECO:0008006" key="6">
    <source>
        <dbReference type="Google" id="ProtNLM"/>
    </source>
</evidence>
<dbReference type="OMA" id="CIESINM"/>
<keyword evidence="3" id="KW-0808">Transferase</keyword>
<protein>
    <recommendedName>
        <fullName evidence="6">UDP-glycosyltransferases domain-containing protein</fullName>
    </recommendedName>
</protein>
<dbReference type="SMR" id="A0A3Q7J3C1"/>
<dbReference type="EnsemblPlants" id="Solyc12g009920.1.1">
    <property type="protein sequence ID" value="Solyc12g009920.1.1.1"/>
    <property type="gene ID" value="Solyc12g009920.1"/>
</dbReference>
<reference evidence="4" key="1">
    <citation type="journal article" date="2012" name="Nature">
        <title>The tomato genome sequence provides insights into fleshy fruit evolution.</title>
        <authorList>
            <consortium name="Tomato Genome Consortium"/>
        </authorList>
    </citation>
    <scope>NUCLEOTIDE SEQUENCE [LARGE SCALE GENOMIC DNA]</scope>
    <source>
        <strain evidence="4">cv. Heinz 1706</strain>
    </source>
</reference>
<keyword evidence="5" id="KW-1185">Reference proteome</keyword>